<dbReference type="SUPFAM" id="SSF48295">
    <property type="entry name" value="TrpR-like"/>
    <property type="match status" value="1"/>
</dbReference>
<dbReference type="AlphaFoldDB" id="X1K7R9"/>
<accession>X1K7R9</accession>
<organism evidence="1">
    <name type="scientific">marine sediment metagenome</name>
    <dbReference type="NCBI Taxonomy" id="412755"/>
    <lineage>
        <taxon>unclassified sequences</taxon>
        <taxon>metagenomes</taxon>
        <taxon>ecological metagenomes</taxon>
    </lineage>
</organism>
<sequence>MEWIGEGRKEEFYRIIDQRFLGDEDFIKDVKNVAGEKALKGEITLRDKSFADIAKKVEEIVGLGGKMLRGRNRSQKLTEARSLFVRLCLLYTNHKRKDIARYLGRVPRIISYLERQISQDKWEEIQDKLEW</sequence>
<dbReference type="Gene3D" id="1.10.1750.10">
    <property type="match status" value="1"/>
</dbReference>
<evidence type="ECO:0000313" key="1">
    <source>
        <dbReference type="EMBL" id="GAH89670.1"/>
    </source>
</evidence>
<protein>
    <recommendedName>
        <fullName evidence="2">Chromosomal replication initiator DnaA C-terminal domain-containing protein</fullName>
    </recommendedName>
</protein>
<evidence type="ECO:0008006" key="2">
    <source>
        <dbReference type="Google" id="ProtNLM"/>
    </source>
</evidence>
<dbReference type="EMBL" id="BARU01036451">
    <property type="protein sequence ID" value="GAH89670.1"/>
    <property type="molecule type" value="Genomic_DNA"/>
</dbReference>
<proteinExistence type="predicted"/>
<dbReference type="InterPro" id="IPR010921">
    <property type="entry name" value="Trp_repressor/repl_initiator"/>
</dbReference>
<name>X1K7R9_9ZZZZ</name>
<gene>
    <name evidence="1" type="ORF">S03H2_56913</name>
</gene>
<comment type="caution">
    <text evidence="1">The sequence shown here is derived from an EMBL/GenBank/DDBJ whole genome shotgun (WGS) entry which is preliminary data.</text>
</comment>
<dbReference type="GO" id="GO:0043565">
    <property type="term" value="F:sequence-specific DNA binding"/>
    <property type="evidence" value="ECO:0007669"/>
    <property type="project" value="InterPro"/>
</dbReference>
<reference evidence="1" key="1">
    <citation type="journal article" date="2014" name="Front. Microbiol.">
        <title>High frequency of phylogenetically diverse reductive dehalogenase-homologous genes in deep subseafloor sedimentary metagenomes.</title>
        <authorList>
            <person name="Kawai M."/>
            <person name="Futagami T."/>
            <person name="Toyoda A."/>
            <person name="Takaki Y."/>
            <person name="Nishi S."/>
            <person name="Hori S."/>
            <person name="Arai W."/>
            <person name="Tsubouchi T."/>
            <person name="Morono Y."/>
            <person name="Uchiyama I."/>
            <person name="Ito T."/>
            <person name="Fujiyama A."/>
            <person name="Inagaki F."/>
            <person name="Takami H."/>
        </authorList>
    </citation>
    <scope>NUCLEOTIDE SEQUENCE</scope>
    <source>
        <strain evidence="1">Expedition CK06-06</strain>
    </source>
</reference>